<name>A0A7I7P9Z5_9MYCO</name>
<reference evidence="2 3" key="1">
    <citation type="submission" date="2017-02" db="EMBL/GenBank/DDBJ databases">
        <title>The new phylogeny of genus Mycobacterium.</title>
        <authorList>
            <person name="Tortoli E."/>
            <person name="Trovato A."/>
            <person name="Cirillo D.M."/>
        </authorList>
    </citation>
    <scope>NUCLEOTIDE SEQUENCE [LARGE SCALE GENOMIC DNA]</scope>
    <source>
        <strain evidence="2 3">DSM 45145</strain>
    </source>
</reference>
<dbReference type="KEGG" id="mnv:MNVI_07240"/>
<evidence type="ECO:0000313" key="3">
    <source>
        <dbReference type="Proteomes" id="UP000192374"/>
    </source>
</evidence>
<reference evidence="1 4" key="2">
    <citation type="journal article" date="2019" name="Emerg. Microbes Infect.">
        <title>Comprehensive subspecies identification of 175 nontuberculous mycobacteria species based on 7547 genomic profiles.</title>
        <authorList>
            <person name="Matsumoto Y."/>
            <person name="Kinjo T."/>
            <person name="Motooka D."/>
            <person name="Nabeya D."/>
            <person name="Jung N."/>
            <person name="Uechi K."/>
            <person name="Horii T."/>
            <person name="Iida T."/>
            <person name="Fujita J."/>
            <person name="Nakamura S."/>
        </authorList>
    </citation>
    <scope>NUCLEOTIDE SEQUENCE [LARGE SCALE GENOMIC DNA]</scope>
    <source>
        <strain evidence="1 4">JCM 16367</strain>
    </source>
</reference>
<keyword evidence="3" id="KW-1185">Reference proteome</keyword>
<gene>
    <name evidence="2" type="ORF">BST37_14900</name>
    <name evidence="1" type="ORF">MNVI_07240</name>
</gene>
<dbReference type="AlphaFoldDB" id="A0A7I7P9Z5"/>
<organism evidence="1 4">
    <name type="scientific">Mycobacterium noviomagense</name>
    <dbReference type="NCBI Taxonomy" id="459858"/>
    <lineage>
        <taxon>Bacteria</taxon>
        <taxon>Bacillati</taxon>
        <taxon>Actinomycetota</taxon>
        <taxon>Actinomycetes</taxon>
        <taxon>Mycobacteriales</taxon>
        <taxon>Mycobacteriaceae</taxon>
        <taxon>Mycobacterium</taxon>
    </lineage>
</organism>
<proteinExistence type="predicted"/>
<reference evidence="1" key="3">
    <citation type="submission" date="2020-02" db="EMBL/GenBank/DDBJ databases">
        <authorList>
            <person name="Matsumoto Y."/>
            <person name="Motooka D."/>
            <person name="Nakamura S."/>
        </authorList>
    </citation>
    <scope>NUCLEOTIDE SEQUENCE</scope>
    <source>
        <strain evidence="1">JCM 16367</strain>
    </source>
</reference>
<dbReference type="Proteomes" id="UP000192374">
    <property type="component" value="Unassembled WGS sequence"/>
</dbReference>
<protein>
    <submittedName>
        <fullName evidence="1">Uncharacterized protein</fullName>
    </submittedName>
</protein>
<dbReference type="EMBL" id="AP022583">
    <property type="protein sequence ID" value="BBY05406.1"/>
    <property type="molecule type" value="Genomic_DNA"/>
</dbReference>
<accession>A0A7I7P9Z5</accession>
<evidence type="ECO:0000313" key="4">
    <source>
        <dbReference type="Proteomes" id="UP000466894"/>
    </source>
</evidence>
<dbReference type="Proteomes" id="UP000466894">
    <property type="component" value="Chromosome"/>
</dbReference>
<dbReference type="EMBL" id="MVIC01000028">
    <property type="protein sequence ID" value="ORB12995.1"/>
    <property type="molecule type" value="Genomic_DNA"/>
</dbReference>
<evidence type="ECO:0000313" key="2">
    <source>
        <dbReference type="EMBL" id="ORB12995.1"/>
    </source>
</evidence>
<sequence length="84" mass="8890">MAQRRKVGADTVQVLTRPLPVLARLALHTPEGETLVILSRRPAVTVTGEPEKLLLLFVGCDARASFNAPTTPAKPSAGATRCVS</sequence>
<evidence type="ECO:0000313" key="1">
    <source>
        <dbReference type="EMBL" id="BBY05406.1"/>
    </source>
</evidence>